<organism evidence="8 9">
    <name type="scientific">Marasmius oreades</name>
    <name type="common">fairy-ring Marasmius</name>
    <dbReference type="NCBI Taxonomy" id="181124"/>
    <lineage>
        <taxon>Eukaryota</taxon>
        <taxon>Fungi</taxon>
        <taxon>Dikarya</taxon>
        <taxon>Basidiomycota</taxon>
        <taxon>Agaricomycotina</taxon>
        <taxon>Agaricomycetes</taxon>
        <taxon>Agaricomycetidae</taxon>
        <taxon>Agaricales</taxon>
        <taxon>Marasmiineae</taxon>
        <taxon>Marasmiaceae</taxon>
        <taxon>Marasmius</taxon>
    </lineage>
</organism>
<evidence type="ECO:0000256" key="3">
    <source>
        <dbReference type="ARBA" id="ARBA00022771"/>
    </source>
</evidence>
<gene>
    <name evidence="8" type="ORF">E1B28_000022</name>
</gene>
<dbReference type="RefSeq" id="XP_043014518.1">
    <property type="nucleotide sequence ID" value="XM_043145819.1"/>
</dbReference>
<evidence type="ECO:0000256" key="1">
    <source>
        <dbReference type="ARBA" id="ARBA00022723"/>
    </source>
</evidence>
<dbReference type="PROSITE" id="PS50157">
    <property type="entry name" value="ZINC_FINGER_C2H2_2"/>
    <property type="match status" value="1"/>
</dbReference>
<evidence type="ECO:0000256" key="4">
    <source>
        <dbReference type="ARBA" id="ARBA00022833"/>
    </source>
</evidence>
<dbReference type="Gene3D" id="3.30.160.60">
    <property type="entry name" value="Classic Zinc Finger"/>
    <property type="match status" value="1"/>
</dbReference>
<accession>A0A9P7V0H6</accession>
<feature type="region of interest" description="Disordered" evidence="6">
    <location>
        <begin position="81"/>
        <end position="134"/>
    </location>
</feature>
<feature type="compositionally biased region" description="Low complexity" evidence="6">
    <location>
        <begin position="104"/>
        <end position="120"/>
    </location>
</feature>
<feature type="region of interest" description="Disordered" evidence="6">
    <location>
        <begin position="1"/>
        <end position="34"/>
    </location>
</feature>
<feature type="domain" description="C2H2-type" evidence="7">
    <location>
        <begin position="39"/>
        <end position="68"/>
    </location>
</feature>
<evidence type="ECO:0000256" key="6">
    <source>
        <dbReference type="SAM" id="MobiDB-lite"/>
    </source>
</evidence>
<evidence type="ECO:0000313" key="9">
    <source>
        <dbReference type="Proteomes" id="UP001049176"/>
    </source>
</evidence>
<keyword evidence="2" id="KW-0677">Repeat</keyword>
<feature type="compositionally biased region" description="Basic residues" evidence="6">
    <location>
        <begin position="85"/>
        <end position="103"/>
    </location>
</feature>
<keyword evidence="9" id="KW-1185">Reference proteome</keyword>
<keyword evidence="4" id="KW-0862">Zinc</keyword>
<dbReference type="PANTHER" id="PTHR24403:SF67">
    <property type="entry name" value="FI01116P-RELATED"/>
    <property type="match status" value="1"/>
</dbReference>
<evidence type="ECO:0000256" key="2">
    <source>
        <dbReference type="ARBA" id="ARBA00022737"/>
    </source>
</evidence>
<dbReference type="SMART" id="SM00355">
    <property type="entry name" value="ZnF_C2H2"/>
    <property type="match status" value="3"/>
</dbReference>
<reference evidence="8" key="1">
    <citation type="journal article" date="2021" name="Genome Biol. Evol.">
        <title>The assembled and annotated genome of the fairy-ring fungus Marasmius oreades.</title>
        <authorList>
            <person name="Hiltunen M."/>
            <person name="Ament-Velasquez S.L."/>
            <person name="Johannesson H."/>
        </authorList>
    </citation>
    <scope>NUCLEOTIDE SEQUENCE</scope>
    <source>
        <strain evidence="8">03SP1</strain>
    </source>
</reference>
<dbReference type="GO" id="GO:0045944">
    <property type="term" value="P:positive regulation of transcription by RNA polymerase II"/>
    <property type="evidence" value="ECO:0007669"/>
    <property type="project" value="TreeGrafter"/>
</dbReference>
<dbReference type="InterPro" id="IPR013087">
    <property type="entry name" value="Znf_C2H2_type"/>
</dbReference>
<comment type="caution">
    <text evidence="8">The sequence shown here is derived from an EMBL/GenBank/DDBJ whole genome shotgun (WGS) entry which is preliminary data.</text>
</comment>
<sequence length="296" mass="32819">MPASRARCSKCSFSTGRSEDMKRHRDTHLSPEAKAAKSFHCTYPECDYKALQKSNLETHKKKHTGTRDQCCPDCTFRASDPGSLVRHRKNRHQYKPRQRKRQKISSSRSASKRSSSSRPINVGTPLSTATPPSLARATPIQDFQDSMAHLDSTASTSSGFTLPSFQEAFGADAHYGLEPGSRFEYGNRYPSSGVRYQPYYHHRSDTLHRDGYRYSLSYATTATTATTGYHSDVDYDYSSSSSDSPLQARHGVSGSPFDGNRGGYYPVHDGSGVHASGYDVGGYSTSYTYPTQLPPF</sequence>
<dbReference type="GeneID" id="66069098"/>
<dbReference type="InterPro" id="IPR036236">
    <property type="entry name" value="Znf_C2H2_sf"/>
</dbReference>
<feature type="compositionally biased region" description="Basic and acidic residues" evidence="6">
    <location>
        <begin position="17"/>
        <end position="34"/>
    </location>
</feature>
<name>A0A9P7V0H6_9AGAR</name>
<dbReference type="Proteomes" id="UP001049176">
    <property type="component" value="Chromosome 1"/>
</dbReference>
<dbReference type="SUPFAM" id="SSF57667">
    <property type="entry name" value="beta-beta-alpha zinc fingers"/>
    <property type="match status" value="1"/>
</dbReference>
<dbReference type="InterPro" id="IPR050688">
    <property type="entry name" value="Zinc_finger/UBP_domain"/>
</dbReference>
<dbReference type="PANTHER" id="PTHR24403">
    <property type="entry name" value="ZINC FINGER PROTEIN"/>
    <property type="match status" value="1"/>
</dbReference>
<protein>
    <recommendedName>
        <fullName evidence="7">C2H2-type domain-containing protein</fullName>
    </recommendedName>
</protein>
<evidence type="ECO:0000256" key="5">
    <source>
        <dbReference type="PROSITE-ProRule" id="PRU00042"/>
    </source>
</evidence>
<dbReference type="EMBL" id="CM032181">
    <property type="protein sequence ID" value="KAG7098048.1"/>
    <property type="molecule type" value="Genomic_DNA"/>
</dbReference>
<proteinExistence type="predicted"/>
<dbReference type="OrthoDB" id="654211at2759"/>
<evidence type="ECO:0000313" key="8">
    <source>
        <dbReference type="EMBL" id="KAG7098048.1"/>
    </source>
</evidence>
<dbReference type="GO" id="GO:0008270">
    <property type="term" value="F:zinc ion binding"/>
    <property type="evidence" value="ECO:0007669"/>
    <property type="project" value="UniProtKB-KW"/>
</dbReference>
<dbReference type="GO" id="GO:0005634">
    <property type="term" value="C:nucleus"/>
    <property type="evidence" value="ECO:0007669"/>
    <property type="project" value="TreeGrafter"/>
</dbReference>
<dbReference type="AlphaFoldDB" id="A0A9P7V0H6"/>
<keyword evidence="3 5" id="KW-0863">Zinc-finger</keyword>
<keyword evidence="1" id="KW-0479">Metal-binding</keyword>
<dbReference type="KEGG" id="more:E1B28_000022"/>
<feature type="region of interest" description="Disordered" evidence="6">
    <location>
        <begin position="236"/>
        <end position="257"/>
    </location>
</feature>
<evidence type="ECO:0000259" key="7">
    <source>
        <dbReference type="PROSITE" id="PS50157"/>
    </source>
</evidence>